<dbReference type="Proteomes" id="UP000535908">
    <property type="component" value="Unassembled WGS sequence"/>
</dbReference>
<protein>
    <submittedName>
        <fullName evidence="2">Uncharacterized protein</fullName>
    </submittedName>
</protein>
<feature type="transmembrane region" description="Helical" evidence="1">
    <location>
        <begin position="62"/>
        <end position="82"/>
    </location>
</feature>
<gene>
    <name evidence="2" type="ORF">HCA69_09665</name>
</gene>
<sequence length="248" mass="28167">MWKLDESYFYQLKNVAINRLSPGSVIVYLVGLCLYSFVILGVSTMVLWGKQGRVTLGETLNAVYFSLLIIFLILAVYLSVCLISEKFLFKSQKFATVVMVVYTLVMSIEPFFLLYLFTLDGNGNQDDGIGLWFIVVLIVGCIQFVMYFILVRSGIKNGSMKEAGKGLFSGSSNLKWRVAINGICFIGLIIWLLFIDGSIIEGCVIYLFLFFVFIVAVQEFIVLAICRCRFQAFAVTYEEATKYRMKRK</sequence>
<organism evidence="2 3">
    <name type="scientific">Listeria grandensis</name>
    <dbReference type="NCBI Taxonomy" id="1494963"/>
    <lineage>
        <taxon>Bacteria</taxon>
        <taxon>Bacillati</taxon>
        <taxon>Bacillota</taxon>
        <taxon>Bacilli</taxon>
        <taxon>Bacillales</taxon>
        <taxon>Listeriaceae</taxon>
        <taxon>Listeria</taxon>
    </lineage>
</organism>
<name>A0A7X0Y4I4_9LIST</name>
<dbReference type="AlphaFoldDB" id="A0A7X0Y4I4"/>
<evidence type="ECO:0000256" key="1">
    <source>
        <dbReference type="SAM" id="Phobius"/>
    </source>
</evidence>
<feature type="transmembrane region" description="Helical" evidence="1">
    <location>
        <begin position="94"/>
        <end position="117"/>
    </location>
</feature>
<evidence type="ECO:0000313" key="2">
    <source>
        <dbReference type="EMBL" id="MBC1936633.1"/>
    </source>
</evidence>
<accession>A0A7X0Y4I4</accession>
<dbReference type="RefSeq" id="WP_185526178.1">
    <property type="nucleotide sequence ID" value="NZ_JAARWN010000008.1"/>
</dbReference>
<feature type="transmembrane region" description="Helical" evidence="1">
    <location>
        <begin position="20"/>
        <end position="42"/>
    </location>
</feature>
<feature type="transmembrane region" description="Helical" evidence="1">
    <location>
        <begin position="129"/>
        <end position="151"/>
    </location>
</feature>
<keyword evidence="1" id="KW-1133">Transmembrane helix</keyword>
<dbReference type="EMBL" id="JAARWN010000008">
    <property type="protein sequence ID" value="MBC1936633.1"/>
    <property type="molecule type" value="Genomic_DNA"/>
</dbReference>
<feature type="transmembrane region" description="Helical" evidence="1">
    <location>
        <begin position="178"/>
        <end position="199"/>
    </location>
</feature>
<comment type="caution">
    <text evidence="2">The sequence shown here is derived from an EMBL/GenBank/DDBJ whole genome shotgun (WGS) entry which is preliminary data.</text>
</comment>
<feature type="transmembrane region" description="Helical" evidence="1">
    <location>
        <begin position="205"/>
        <end position="226"/>
    </location>
</feature>
<evidence type="ECO:0000313" key="3">
    <source>
        <dbReference type="Proteomes" id="UP000535908"/>
    </source>
</evidence>
<keyword evidence="1" id="KW-0812">Transmembrane</keyword>
<keyword evidence="1" id="KW-0472">Membrane</keyword>
<reference evidence="2 3" key="1">
    <citation type="submission" date="2020-03" db="EMBL/GenBank/DDBJ databases">
        <title>Soil Listeria distribution.</title>
        <authorList>
            <person name="Liao J."/>
            <person name="Wiedmann M."/>
        </authorList>
    </citation>
    <scope>NUCLEOTIDE SEQUENCE [LARGE SCALE GENOMIC DNA]</scope>
    <source>
        <strain evidence="2 3">FSL L7-0741</strain>
    </source>
</reference>
<proteinExistence type="predicted"/>